<feature type="repeat" description="TPR" evidence="1">
    <location>
        <begin position="190"/>
        <end position="223"/>
    </location>
</feature>
<feature type="repeat" description="TPR" evidence="1">
    <location>
        <begin position="292"/>
        <end position="325"/>
    </location>
</feature>
<dbReference type="OMA" id="WIERRSS"/>
<accession>M2XSM0</accession>
<dbReference type="AlphaFoldDB" id="M2XSM0"/>
<dbReference type="SUPFAM" id="SSF48452">
    <property type="entry name" value="TPR-like"/>
    <property type="match status" value="2"/>
</dbReference>
<dbReference type="GeneID" id="17085638"/>
<name>M2XSM0_GALSU</name>
<dbReference type="InterPro" id="IPR019734">
    <property type="entry name" value="TPR_rpt"/>
</dbReference>
<dbReference type="Pfam" id="PF13428">
    <property type="entry name" value="TPR_14"/>
    <property type="match status" value="1"/>
</dbReference>
<dbReference type="SMART" id="SM00386">
    <property type="entry name" value="HAT"/>
    <property type="match status" value="6"/>
</dbReference>
<protein>
    <submittedName>
        <fullName evidence="2">PsbB mRNA maturation factor Mbb1</fullName>
    </submittedName>
</protein>
<dbReference type="Pfam" id="PF13432">
    <property type="entry name" value="TPR_16"/>
    <property type="match status" value="1"/>
</dbReference>
<dbReference type="SMART" id="SM00028">
    <property type="entry name" value="TPR"/>
    <property type="match status" value="5"/>
</dbReference>
<dbReference type="EMBL" id="KB454544">
    <property type="protein sequence ID" value="EME26678.1"/>
    <property type="molecule type" value="Genomic_DNA"/>
</dbReference>
<dbReference type="OrthoDB" id="541719at2759"/>
<dbReference type="GO" id="GO:0006417">
    <property type="term" value="P:regulation of translation"/>
    <property type="evidence" value="ECO:0007669"/>
    <property type="project" value="TreeGrafter"/>
</dbReference>
<evidence type="ECO:0000313" key="2">
    <source>
        <dbReference type="EMBL" id="EME26678.1"/>
    </source>
</evidence>
<dbReference type="KEGG" id="gsl:Gasu_56860"/>
<dbReference type="PANTHER" id="PTHR44917:SF1">
    <property type="entry name" value="PROTEIN HIGH CHLOROPHYLL FLUORESCENT 107"/>
    <property type="match status" value="1"/>
</dbReference>
<dbReference type="PROSITE" id="PS50005">
    <property type="entry name" value="TPR"/>
    <property type="match status" value="2"/>
</dbReference>
<gene>
    <name evidence="2" type="ORF">Gasu_56860</name>
</gene>
<dbReference type="GO" id="GO:0003729">
    <property type="term" value="F:mRNA binding"/>
    <property type="evidence" value="ECO:0007669"/>
    <property type="project" value="InterPro"/>
</dbReference>
<dbReference type="GO" id="GO:0003727">
    <property type="term" value="F:single-stranded RNA binding"/>
    <property type="evidence" value="ECO:0007669"/>
    <property type="project" value="TreeGrafter"/>
</dbReference>
<dbReference type="RefSeq" id="XP_005703198.1">
    <property type="nucleotide sequence ID" value="XM_005703141.1"/>
</dbReference>
<dbReference type="Gene3D" id="1.25.40.10">
    <property type="entry name" value="Tetratricopeptide repeat domain"/>
    <property type="match status" value="2"/>
</dbReference>
<reference evidence="3" key="1">
    <citation type="journal article" date="2013" name="Science">
        <title>Gene transfer from bacteria and archaea facilitated evolution of an extremophilic eukaryote.</title>
        <authorList>
            <person name="Schonknecht G."/>
            <person name="Chen W.H."/>
            <person name="Ternes C.M."/>
            <person name="Barbier G.G."/>
            <person name="Shrestha R.P."/>
            <person name="Stanke M."/>
            <person name="Brautigam A."/>
            <person name="Baker B.J."/>
            <person name="Banfield J.F."/>
            <person name="Garavito R.M."/>
            <person name="Carr K."/>
            <person name="Wilkerson C."/>
            <person name="Rensing S.A."/>
            <person name="Gagneul D."/>
            <person name="Dickenson N.E."/>
            <person name="Oesterhelt C."/>
            <person name="Lercher M.J."/>
            <person name="Weber A.P."/>
        </authorList>
    </citation>
    <scope>NUCLEOTIDE SEQUENCE [LARGE SCALE GENOMIC DNA]</scope>
    <source>
        <strain evidence="3">074W</strain>
    </source>
</reference>
<dbReference type="PANTHER" id="PTHR44917">
    <property type="entry name" value="PROTEIN HIGH CHLOROPHYLL FLUORESCENT 107"/>
    <property type="match status" value="1"/>
</dbReference>
<dbReference type="Gramene" id="EME26678">
    <property type="protein sequence ID" value="EME26678"/>
    <property type="gene ID" value="Gasu_56860"/>
</dbReference>
<dbReference type="Proteomes" id="UP000030680">
    <property type="component" value="Unassembled WGS sequence"/>
</dbReference>
<sequence length="518" mass="60633">MFAEINVQASSCWILPVTARDSSAKLKGIESYRKRFCGCYIPSFSRNRRERNRETARERQFVDFFIPTLCMKMEYPEFENTRQGNSYRNEDCKLRKERTKTSYRNAQLDLMAKDNVCCLYPSCSDFSHALSEQRKGLILKARESFQRSVKKNPGDVRLYVAWSKLEFQEGRTEQARRLLLAAEEIDNSSAHVLCALAILEEKLGRTSRAREIFRRCVELDPKDGVAWQAYAVFETRQGKSDEAREIFCKGVQHSSKCAYLWQAWGVWEQKNGKLREATDKFRLATAADPSHCPSWQAWAIVEEKLGNIEFARELFEKALQVDPHSAPAFQAYGLLECRQGNRERARMLFKRGLQIDSQHSHLLHAWAQMEESAGNVEFARQLYDWGVKSEFPKCQVTLKSWLKMEISLGYFDESMSKLLNLRSTANQVVEELRIMRKLLESRSEADIHLFMQWLSNRAQQDQQIWARIQSRSETEGRKLQKWIERRSSEDIKAFYNWLKHNHSSSFLHSVFMRETDKS</sequence>
<dbReference type="InterPro" id="IPR044624">
    <property type="entry name" value="Mbb1-like"/>
</dbReference>
<dbReference type="InterPro" id="IPR003107">
    <property type="entry name" value="HAT"/>
</dbReference>
<dbReference type="GO" id="GO:0006397">
    <property type="term" value="P:mRNA processing"/>
    <property type="evidence" value="ECO:0007669"/>
    <property type="project" value="InterPro"/>
</dbReference>
<dbReference type="STRING" id="130081.M2XSM0"/>
<dbReference type="InterPro" id="IPR011990">
    <property type="entry name" value="TPR-like_helical_dom_sf"/>
</dbReference>
<proteinExistence type="predicted"/>
<keyword evidence="3" id="KW-1185">Reference proteome</keyword>
<dbReference type="eggNOG" id="KOG1124">
    <property type="taxonomic scope" value="Eukaryota"/>
</dbReference>
<organism evidence="2 3">
    <name type="scientific">Galdieria sulphuraria</name>
    <name type="common">Red alga</name>
    <dbReference type="NCBI Taxonomy" id="130081"/>
    <lineage>
        <taxon>Eukaryota</taxon>
        <taxon>Rhodophyta</taxon>
        <taxon>Bangiophyceae</taxon>
        <taxon>Galdieriales</taxon>
        <taxon>Galdieriaceae</taxon>
        <taxon>Galdieria</taxon>
    </lineage>
</organism>
<keyword evidence="1" id="KW-0802">TPR repeat</keyword>
<evidence type="ECO:0000313" key="3">
    <source>
        <dbReference type="Proteomes" id="UP000030680"/>
    </source>
</evidence>
<evidence type="ECO:0000256" key="1">
    <source>
        <dbReference type="PROSITE-ProRule" id="PRU00339"/>
    </source>
</evidence>